<reference evidence="5 6" key="1">
    <citation type="journal article" date="2016" name="Genome Biol. Evol.">
        <title>Divergent and convergent evolution of fungal pathogenicity.</title>
        <authorList>
            <person name="Shang Y."/>
            <person name="Xiao G."/>
            <person name="Zheng P."/>
            <person name="Cen K."/>
            <person name="Zhan S."/>
            <person name="Wang C."/>
        </authorList>
    </citation>
    <scope>NUCLEOTIDE SEQUENCE [LARGE SCALE GENOMIC DNA]</scope>
    <source>
        <strain evidence="5 6">RCEF 2490</strain>
    </source>
</reference>
<dbReference type="PRINTS" id="PR00080">
    <property type="entry name" value="SDRFAMILY"/>
</dbReference>
<evidence type="ECO:0000259" key="4">
    <source>
        <dbReference type="SMART" id="SM00822"/>
    </source>
</evidence>
<dbReference type="InterPro" id="IPR020904">
    <property type="entry name" value="Sc_DH/Rdtase_CS"/>
</dbReference>
<protein>
    <submittedName>
        <fullName evidence="5">3-ketoacyl-(Acyl-carrier-protein) reductase</fullName>
    </submittedName>
</protein>
<dbReference type="PANTHER" id="PTHR42760:SF133">
    <property type="entry name" value="3-OXOACYL-[ACYL-CARRIER-PROTEIN] REDUCTASE"/>
    <property type="match status" value="1"/>
</dbReference>
<dbReference type="Gene3D" id="3.40.50.720">
    <property type="entry name" value="NAD(P)-binding Rossmann-like Domain"/>
    <property type="match status" value="1"/>
</dbReference>
<keyword evidence="3" id="KW-0560">Oxidoreductase</keyword>
<evidence type="ECO:0000313" key="6">
    <source>
        <dbReference type="Proteomes" id="UP000078544"/>
    </source>
</evidence>
<dbReference type="GO" id="GO:0016616">
    <property type="term" value="F:oxidoreductase activity, acting on the CH-OH group of donors, NAD or NADP as acceptor"/>
    <property type="evidence" value="ECO:0007669"/>
    <property type="project" value="TreeGrafter"/>
</dbReference>
<dbReference type="Proteomes" id="UP000078544">
    <property type="component" value="Unassembled WGS sequence"/>
</dbReference>
<dbReference type="OrthoDB" id="47007at2759"/>
<evidence type="ECO:0000313" key="5">
    <source>
        <dbReference type="EMBL" id="KZZ98503.1"/>
    </source>
</evidence>
<proteinExistence type="inferred from homology"/>
<dbReference type="InterPro" id="IPR002347">
    <property type="entry name" value="SDR_fam"/>
</dbReference>
<dbReference type="PRINTS" id="PR00081">
    <property type="entry name" value="GDHRDH"/>
</dbReference>
<dbReference type="PANTHER" id="PTHR42760">
    <property type="entry name" value="SHORT-CHAIN DEHYDROGENASES/REDUCTASES FAMILY MEMBER"/>
    <property type="match status" value="1"/>
</dbReference>
<evidence type="ECO:0000256" key="2">
    <source>
        <dbReference type="ARBA" id="ARBA00022857"/>
    </source>
</evidence>
<evidence type="ECO:0000256" key="1">
    <source>
        <dbReference type="ARBA" id="ARBA00006484"/>
    </source>
</evidence>
<name>A0A168E7J1_9HYPO</name>
<dbReference type="SUPFAM" id="SSF51735">
    <property type="entry name" value="NAD(P)-binding Rossmann-fold domains"/>
    <property type="match status" value="1"/>
</dbReference>
<dbReference type="Pfam" id="PF13561">
    <property type="entry name" value="adh_short_C2"/>
    <property type="match status" value="1"/>
</dbReference>
<dbReference type="EMBL" id="AZGY01000005">
    <property type="protein sequence ID" value="KZZ98503.1"/>
    <property type="molecule type" value="Genomic_DNA"/>
</dbReference>
<dbReference type="InterPro" id="IPR057326">
    <property type="entry name" value="KR_dom"/>
</dbReference>
<dbReference type="GO" id="GO:0006633">
    <property type="term" value="P:fatty acid biosynthetic process"/>
    <property type="evidence" value="ECO:0007669"/>
    <property type="project" value="TreeGrafter"/>
</dbReference>
<sequence length="240" mass="25608">MALRFAGKHAVVVGATGHLGQHIARAFASSGAAVSLLGRTAIQLRSELEPQLEAHATHRFIRLDVADRPSIRDVFREHVGPLDILVNCAGIAQTTLLRRTSDEGLASVIDTNLLATILICKHAMVKPSGCIINVSSLMAARGDLGVTAYAASKAGVVAFTRNLCRELAARSIRVNALLPGWVESSMWRDLTPKLQQDYLRDTPLNRVGHPSEVADAAIFLAANEFANNCVLNLDGGLSAA</sequence>
<dbReference type="GO" id="GO:0048038">
    <property type="term" value="F:quinone binding"/>
    <property type="evidence" value="ECO:0007669"/>
    <property type="project" value="TreeGrafter"/>
</dbReference>
<dbReference type="SMART" id="SM00822">
    <property type="entry name" value="PKS_KR"/>
    <property type="match status" value="1"/>
</dbReference>
<organism evidence="5 6">
    <name type="scientific">Moelleriella libera RCEF 2490</name>
    <dbReference type="NCBI Taxonomy" id="1081109"/>
    <lineage>
        <taxon>Eukaryota</taxon>
        <taxon>Fungi</taxon>
        <taxon>Dikarya</taxon>
        <taxon>Ascomycota</taxon>
        <taxon>Pezizomycotina</taxon>
        <taxon>Sordariomycetes</taxon>
        <taxon>Hypocreomycetidae</taxon>
        <taxon>Hypocreales</taxon>
        <taxon>Clavicipitaceae</taxon>
        <taxon>Moelleriella</taxon>
    </lineage>
</organism>
<evidence type="ECO:0000256" key="3">
    <source>
        <dbReference type="ARBA" id="ARBA00023002"/>
    </source>
</evidence>
<feature type="domain" description="Ketoreductase" evidence="4">
    <location>
        <begin position="8"/>
        <end position="190"/>
    </location>
</feature>
<comment type="similarity">
    <text evidence="1">Belongs to the short-chain dehydrogenases/reductases (SDR) family.</text>
</comment>
<keyword evidence="2" id="KW-0521">NADP</keyword>
<gene>
    <name evidence="5" type="ORF">AAL_03021</name>
</gene>
<dbReference type="AlphaFoldDB" id="A0A168E7J1"/>
<dbReference type="STRING" id="1081109.A0A168E7J1"/>
<accession>A0A168E7J1</accession>
<comment type="caution">
    <text evidence="5">The sequence shown here is derived from an EMBL/GenBank/DDBJ whole genome shotgun (WGS) entry which is preliminary data.</text>
</comment>
<dbReference type="PROSITE" id="PS00061">
    <property type="entry name" value="ADH_SHORT"/>
    <property type="match status" value="1"/>
</dbReference>
<keyword evidence="6" id="KW-1185">Reference proteome</keyword>
<dbReference type="InterPro" id="IPR036291">
    <property type="entry name" value="NAD(P)-bd_dom_sf"/>
</dbReference>